<comment type="function">
    <text evidence="1">Confers resistance to late blight (Phytophthora infestans) races carrying the avirulence gene Avr1. Resistance proteins guard the plant against pathogens that contain an appropriate avirulence protein via an indirect interaction with this avirulence protein. That triggers a defense system including the hypersensitive response, which restricts the pathogen growth.</text>
</comment>
<dbReference type="Proteomes" id="UP000224567">
    <property type="component" value="Unassembled WGS sequence"/>
</dbReference>
<dbReference type="GO" id="GO:0016020">
    <property type="term" value="C:membrane"/>
    <property type="evidence" value="ECO:0007669"/>
    <property type="project" value="UniProtKB-SubCell"/>
</dbReference>
<dbReference type="Gene3D" id="1.10.10.10">
    <property type="entry name" value="Winged helix-like DNA-binding domain superfamily/Winged helix DNA-binding domain"/>
    <property type="match status" value="1"/>
</dbReference>
<feature type="region of interest" description="Disordered" evidence="14">
    <location>
        <begin position="1"/>
        <end position="29"/>
    </location>
</feature>
<dbReference type="FunFam" id="3.40.50.300:FF:001091">
    <property type="entry name" value="Probable disease resistance protein At1g61300"/>
    <property type="match status" value="1"/>
</dbReference>
<dbReference type="AlphaFoldDB" id="A0A2G2XQD7"/>
<dbReference type="FunFam" id="1.10.10.10:FF:000322">
    <property type="entry name" value="Probable disease resistance protein At1g63360"/>
    <property type="match status" value="1"/>
</dbReference>
<keyword evidence="5" id="KW-0963">Cytoplasm</keyword>
<evidence type="ECO:0000256" key="2">
    <source>
        <dbReference type="ARBA" id="ARBA00004170"/>
    </source>
</evidence>
<comment type="caution">
    <text evidence="18">The sequence shown here is derived from an EMBL/GenBank/DDBJ whole genome shotgun (WGS) entry which is preliminary data.</text>
</comment>
<evidence type="ECO:0000256" key="12">
    <source>
        <dbReference type="ARBA" id="ARBA00023054"/>
    </source>
</evidence>
<organism evidence="18 19">
    <name type="scientific">Capsicum baccatum</name>
    <name type="common">Peruvian pepper</name>
    <dbReference type="NCBI Taxonomy" id="33114"/>
    <lineage>
        <taxon>Eukaryota</taxon>
        <taxon>Viridiplantae</taxon>
        <taxon>Streptophyta</taxon>
        <taxon>Embryophyta</taxon>
        <taxon>Tracheophyta</taxon>
        <taxon>Spermatophyta</taxon>
        <taxon>Magnoliopsida</taxon>
        <taxon>eudicotyledons</taxon>
        <taxon>Gunneridae</taxon>
        <taxon>Pentapetalae</taxon>
        <taxon>asterids</taxon>
        <taxon>lamiids</taxon>
        <taxon>Solanales</taxon>
        <taxon>Solanaceae</taxon>
        <taxon>Solanoideae</taxon>
        <taxon>Capsiceae</taxon>
        <taxon>Capsicum</taxon>
    </lineage>
</organism>
<evidence type="ECO:0000259" key="17">
    <source>
        <dbReference type="Pfam" id="PF23598"/>
    </source>
</evidence>
<dbReference type="InterPro" id="IPR058922">
    <property type="entry name" value="WHD_DRP"/>
</dbReference>
<dbReference type="InterPro" id="IPR032675">
    <property type="entry name" value="LRR_dom_sf"/>
</dbReference>
<keyword evidence="19" id="KW-1185">Reference proteome</keyword>
<feature type="compositionally biased region" description="Basic and acidic residues" evidence="14">
    <location>
        <begin position="1"/>
        <end position="22"/>
    </location>
</feature>
<evidence type="ECO:0000256" key="10">
    <source>
        <dbReference type="ARBA" id="ARBA00022821"/>
    </source>
</evidence>
<keyword evidence="9" id="KW-0547">Nucleotide-binding</keyword>
<dbReference type="PRINTS" id="PR00364">
    <property type="entry name" value="DISEASERSIST"/>
</dbReference>
<evidence type="ECO:0000313" key="19">
    <source>
        <dbReference type="Proteomes" id="UP000224567"/>
    </source>
</evidence>
<dbReference type="GO" id="GO:0043531">
    <property type="term" value="F:ADP binding"/>
    <property type="evidence" value="ECO:0007669"/>
    <property type="project" value="InterPro"/>
</dbReference>
<dbReference type="PANTHER" id="PTHR23155">
    <property type="entry name" value="DISEASE RESISTANCE PROTEIN RP"/>
    <property type="match status" value="1"/>
</dbReference>
<dbReference type="Pfam" id="PF00931">
    <property type="entry name" value="NB-ARC"/>
    <property type="match status" value="1"/>
</dbReference>
<name>A0A2G2XQD7_CAPBA</name>
<dbReference type="Pfam" id="PF23598">
    <property type="entry name" value="LRR_14"/>
    <property type="match status" value="1"/>
</dbReference>
<keyword evidence="7" id="KW-0381">Hypersensitive response</keyword>
<dbReference type="SUPFAM" id="SSF52540">
    <property type="entry name" value="P-loop containing nucleoside triphosphate hydrolases"/>
    <property type="match status" value="1"/>
</dbReference>
<comment type="subcellular location">
    <subcellularLocation>
        <location evidence="3">Cytoplasm</location>
    </subcellularLocation>
    <subcellularLocation>
        <location evidence="2">Membrane</location>
        <topology evidence="2">Peripheral membrane protein</topology>
    </subcellularLocation>
</comment>
<dbReference type="InterPro" id="IPR002182">
    <property type="entry name" value="NB-ARC"/>
</dbReference>
<dbReference type="GO" id="GO:0005737">
    <property type="term" value="C:cytoplasm"/>
    <property type="evidence" value="ECO:0007669"/>
    <property type="project" value="UniProtKB-SubCell"/>
</dbReference>
<dbReference type="SUPFAM" id="SSF52058">
    <property type="entry name" value="L domain-like"/>
    <property type="match status" value="1"/>
</dbReference>
<gene>
    <name evidence="18" type="ORF">CQW23_02067</name>
</gene>
<keyword evidence="6" id="KW-0433">Leucine-rich repeat</keyword>
<keyword evidence="13" id="KW-0472">Membrane</keyword>
<accession>A0A2G2XQD7</accession>
<evidence type="ECO:0000256" key="3">
    <source>
        <dbReference type="ARBA" id="ARBA00004496"/>
    </source>
</evidence>
<dbReference type="InterPro" id="IPR044974">
    <property type="entry name" value="Disease_R_plants"/>
</dbReference>
<feature type="region of interest" description="Disordered" evidence="14">
    <location>
        <begin position="56"/>
        <end position="76"/>
    </location>
</feature>
<evidence type="ECO:0000256" key="8">
    <source>
        <dbReference type="ARBA" id="ARBA00022737"/>
    </source>
</evidence>
<dbReference type="InterPro" id="IPR055414">
    <property type="entry name" value="LRR_R13L4/SHOC2-like"/>
</dbReference>
<dbReference type="PANTHER" id="PTHR23155:SF1152">
    <property type="entry name" value="AAA+ ATPASE DOMAIN-CONTAINING PROTEIN"/>
    <property type="match status" value="1"/>
</dbReference>
<feature type="compositionally biased region" description="Gly residues" evidence="14">
    <location>
        <begin position="65"/>
        <end position="76"/>
    </location>
</feature>
<dbReference type="GO" id="GO:0005524">
    <property type="term" value="F:ATP binding"/>
    <property type="evidence" value="ECO:0007669"/>
    <property type="project" value="UniProtKB-KW"/>
</dbReference>
<evidence type="ECO:0000256" key="11">
    <source>
        <dbReference type="ARBA" id="ARBA00022840"/>
    </source>
</evidence>
<dbReference type="InterPro" id="IPR042197">
    <property type="entry name" value="Apaf_helical"/>
</dbReference>
<dbReference type="Pfam" id="PF23559">
    <property type="entry name" value="WHD_DRP"/>
    <property type="match status" value="1"/>
</dbReference>
<reference evidence="19" key="2">
    <citation type="journal article" date="2017" name="J. Anim. Genet.">
        <title>Multiple reference genome sequences of hot pepper reveal the massive evolution of plant disease resistance genes by retroduplication.</title>
        <authorList>
            <person name="Kim S."/>
            <person name="Park J."/>
            <person name="Yeom S.-I."/>
            <person name="Kim Y.-M."/>
            <person name="Seo E."/>
            <person name="Kim K.-T."/>
            <person name="Kim M.-S."/>
            <person name="Lee J.M."/>
            <person name="Cheong K."/>
            <person name="Shin H.-S."/>
            <person name="Kim S.-B."/>
            <person name="Han K."/>
            <person name="Lee J."/>
            <person name="Park M."/>
            <person name="Lee H.-A."/>
            <person name="Lee H.-Y."/>
            <person name="Lee Y."/>
            <person name="Oh S."/>
            <person name="Lee J.H."/>
            <person name="Choi E."/>
            <person name="Choi E."/>
            <person name="Lee S.E."/>
            <person name="Jeon J."/>
            <person name="Kim H."/>
            <person name="Choi G."/>
            <person name="Song H."/>
            <person name="Lee J."/>
            <person name="Lee S.-C."/>
            <person name="Kwon J.-K."/>
            <person name="Lee H.-Y."/>
            <person name="Koo N."/>
            <person name="Hong Y."/>
            <person name="Kim R.W."/>
            <person name="Kang W.-H."/>
            <person name="Huh J.H."/>
            <person name="Kang B.-C."/>
            <person name="Yang T.-J."/>
            <person name="Lee Y.-H."/>
            <person name="Bennetzen J.L."/>
            <person name="Choi D."/>
        </authorList>
    </citation>
    <scope>NUCLEOTIDE SEQUENCE [LARGE SCALE GENOMIC DNA]</scope>
    <source>
        <strain evidence="19">cv. PBC81</strain>
    </source>
</reference>
<evidence type="ECO:0000256" key="13">
    <source>
        <dbReference type="ARBA" id="ARBA00023136"/>
    </source>
</evidence>
<feature type="domain" description="Disease resistance R13L4/SHOC-2-like LRR" evidence="17">
    <location>
        <begin position="448"/>
        <end position="753"/>
    </location>
</feature>
<dbReference type="Gene3D" id="1.10.8.430">
    <property type="entry name" value="Helical domain of apoptotic protease-activating factors"/>
    <property type="match status" value="1"/>
</dbReference>
<evidence type="ECO:0000256" key="5">
    <source>
        <dbReference type="ARBA" id="ARBA00022490"/>
    </source>
</evidence>
<keyword evidence="8" id="KW-0677">Repeat</keyword>
<dbReference type="OrthoDB" id="1478287at2759"/>
<dbReference type="InterPro" id="IPR036388">
    <property type="entry name" value="WH-like_DNA-bd_sf"/>
</dbReference>
<dbReference type="GO" id="GO:0051607">
    <property type="term" value="P:defense response to virus"/>
    <property type="evidence" value="ECO:0007669"/>
    <property type="project" value="UniProtKB-ARBA"/>
</dbReference>
<evidence type="ECO:0000256" key="1">
    <source>
        <dbReference type="ARBA" id="ARBA00002074"/>
    </source>
</evidence>
<evidence type="ECO:0000256" key="14">
    <source>
        <dbReference type="SAM" id="MobiDB-lite"/>
    </source>
</evidence>
<feature type="domain" description="Disease resistance protein winged helix" evidence="16">
    <location>
        <begin position="309"/>
        <end position="378"/>
    </location>
</feature>
<evidence type="ECO:0000256" key="9">
    <source>
        <dbReference type="ARBA" id="ARBA00022741"/>
    </source>
</evidence>
<keyword evidence="12" id="KW-0175">Coiled coil</keyword>
<protein>
    <submittedName>
        <fullName evidence="18">Uncharacterized protein</fullName>
    </submittedName>
</protein>
<reference evidence="18 19" key="1">
    <citation type="journal article" date="2017" name="Genome Biol.">
        <title>New reference genome sequences of hot pepper reveal the massive evolution of plant disease-resistance genes by retroduplication.</title>
        <authorList>
            <person name="Kim S."/>
            <person name="Park J."/>
            <person name="Yeom S.I."/>
            <person name="Kim Y.M."/>
            <person name="Seo E."/>
            <person name="Kim K.T."/>
            <person name="Kim M.S."/>
            <person name="Lee J.M."/>
            <person name="Cheong K."/>
            <person name="Shin H.S."/>
            <person name="Kim S.B."/>
            <person name="Han K."/>
            <person name="Lee J."/>
            <person name="Park M."/>
            <person name="Lee H.A."/>
            <person name="Lee H.Y."/>
            <person name="Lee Y."/>
            <person name="Oh S."/>
            <person name="Lee J.H."/>
            <person name="Choi E."/>
            <person name="Choi E."/>
            <person name="Lee S.E."/>
            <person name="Jeon J."/>
            <person name="Kim H."/>
            <person name="Choi G."/>
            <person name="Song H."/>
            <person name="Lee J."/>
            <person name="Lee S.C."/>
            <person name="Kwon J.K."/>
            <person name="Lee H.Y."/>
            <person name="Koo N."/>
            <person name="Hong Y."/>
            <person name="Kim R.W."/>
            <person name="Kang W.H."/>
            <person name="Huh J.H."/>
            <person name="Kang B.C."/>
            <person name="Yang T.J."/>
            <person name="Lee Y.H."/>
            <person name="Bennetzen J.L."/>
            <person name="Choi D."/>
        </authorList>
    </citation>
    <scope>NUCLEOTIDE SEQUENCE [LARGE SCALE GENOMIC DNA]</scope>
    <source>
        <strain evidence="19">cv. PBC81</strain>
    </source>
</reference>
<comment type="similarity">
    <text evidence="4">Belongs to the disease resistance NB-LRR family.</text>
</comment>
<evidence type="ECO:0000256" key="4">
    <source>
        <dbReference type="ARBA" id="ARBA00008894"/>
    </source>
</evidence>
<keyword evidence="11" id="KW-0067">ATP-binding</keyword>
<evidence type="ECO:0000313" key="18">
    <source>
        <dbReference type="EMBL" id="PHT59704.1"/>
    </source>
</evidence>
<feature type="domain" description="NB-ARC" evidence="15">
    <location>
        <begin position="74"/>
        <end position="224"/>
    </location>
</feature>
<dbReference type="InterPro" id="IPR027417">
    <property type="entry name" value="P-loop_NTPase"/>
</dbReference>
<evidence type="ECO:0000256" key="7">
    <source>
        <dbReference type="ARBA" id="ARBA00022667"/>
    </source>
</evidence>
<proteinExistence type="inferred from homology"/>
<evidence type="ECO:0000259" key="16">
    <source>
        <dbReference type="Pfam" id="PF23559"/>
    </source>
</evidence>
<dbReference type="EMBL" id="MLFT02000001">
    <property type="protein sequence ID" value="PHT59704.1"/>
    <property type="molecule type" value="Genomic_DNA"/>
</dbReference>
<dbReference type="Gene3D" id="3.80.10.10">
    <property type="entry name" value="Ribonuclease Inhibitor"/>
    <property type="match status" value="1"/>
</dbReference>
<sequence>MNPEPSEQKPRISLIPREETRSPRTGTNCDYQTETVMRDCRKENLTSSLRKVISDDVNDGDDVNGDGGVNDGGGVNGMGGIGKTTLAKKAYDHPRVRSRFDVHAWVTVSREFGMRRLLLSLVRCIPGMTDKFLEKTEDQLAVSLYRKLKDRRYLIVIDDIWSTKVWDDVTRCFPDDDNGSRIILTSRLKDVAAYADPDSPLHEMGTLSLDDSWKLLSIKVFGANDLCPSELEDIGKQIAEKCGGLPLAILVVAGHLSRIARRRESWIIVDKTVSSVVANDPDKCLGVLGMSYSYLPNHLKPCFLSIGAFPEDFEIKARTLIQVWAAEGFLKVERLKSLEKVAEECLEDLVSRNLIMIRKRRFNGEIRSCGVHDLLRDLSLREAQKEKFLHVTSTRYVSNFLAQRNEGRGFSFLSNISLNDSSELSSHVGRSMFFWGELLISAQPQRQFSLFASFKLIRVLAIFSHLFPSFPAEITQLIHLRYLWIRSNGGLPASMSRLFNLQTVIFQQPELYYMYKTLLLPREIWSMTQLRRLRLLSGNYLSKPKRSGKTDEGAASDVVGLSNLEELSHLCFASCTEEVFSYLPNIRKLSILDAASDDASEYLKNLVHLEKLETLKCVCYGQKRLSLSNWCGSLTSIKRLILSGCLLLSEDMASLAALPNLEVLKLRDNEFEGRAWTVSDEDEFSQLKFLVVAEPRLVNWEAGSVNFPNLQKLVFRKCIHLEEIPMDIGEICPLEVIELIGCSSSAQNSAKELQEEQESMGNSCLEVRVYGKFQSLSAPNMKYFLKSPLELLKILTDEFLYLAADDDESSSLFDFWRAVLD</sequence>
<keyword evidence="10" id="KW-0611">Plant defense</keyword>
<dbReference type="GO" id="GO:0009626">
    <property type="term" value="P:plant-type hypersensitive response"/>
    <property type="evidence" value="ECO:0007669"/>
    <property type="project" value="UniProtKB-KW"/>
</dbReference>
<evidence type="ECO:0000256" key="6">
    <source>
        <dbReference type="ARBA" id="ARBA00022614"/>
    </source>
</evidence>
<evidence type="ECO:0000259" key="15">
    <source>
        <dbReference type="Pfam" id="PF00931"/>
    </source>
</evidence>
<dbReference type="Gene3D" id="3.40.50.300">
    <property type="entry name" value="P-loop containing nucleotide triphosphate hydrolases"/>
    <property type="match status" value="1"/>
</dbReference>